<keyword evidence="1" id="KW-0808">Transferase</keyword>
<dbReference type="PANTHER" id="PTHR12526">
    <property type="entry name" value="GLYCOSYLTRANSFERASE"/>
    <property type="match status" value="1"/>
</dbReference>
<keyword evidence="2" id="KW-1185">Reference proteome</keyword>
<dbReference type="Pfam" id="PF13692">
    <property type="entry name" value="Glyco_trans_1_4"/>
    <property type="match status" value="1"/>
</dbReference>
<dbReference type="RefSeq" id="WP_345098401.1">
    <property type="nucleotide sequence ID" value="NZ_BAABGS010000015.1"/>
</dbReference>
<dbReference type="SUPFAM" id="SSF53756">
    <property type="entry name" value="UDP-Glycosyltransferase/glycogen phosphorylase"/>
    <property type="match status" value="1"/>
</dbReference>
<dbReference type="EMBL" id="JBHUIR010000004">
    <property type="protein sequence ID" value="MFD2258260.1"/>
    <property type="molecule type" value="Genomic_DNA"/>
</dbReference>
<dbReference type="Gene3D" id="3.40.50.2000">
    <property type="entry name" value="Glycogen Phosphorylase B"/>
    <property type="match status" value="1"/>
</dbReference>
<organism evidence="1 2">
    <name type="scientific">Chelativorans composti</name>
    <dbReference type="NCBI Taxonomy" id="768533"/>
    <lineage>
        <taxon>Bacteria</taxon>
        <taxon>Pseudomonadati</taxon>
        <taxon>Pseudomonadota</taxon>
        <taxon>Alphaproteobacteria</taxon>
        <taxon>Hyphomicrobiales</taxon>
        <taxon>Phyllobacteriaceae</taxon>
        <taxon>Chelativorans</taxon>
    </lineage>
</organism>
<comment type="caution">
    <text evidence="1">The sequence shown here is derived from an EMBL/GenBank/DDBJ whole genome shotgun (WGS) entry which is preliminary data.</text>
</comment>
<dbReference type="Proteomes" id="UP001597373">
    <property type="component" value="Unassembled WGS sequence"/>
</dbReference>
<dbReference type="PANTHER" id="PTHR12526:SF600">
    <property type="entry name" value="GLYCOSYL TRANSFERASE GROUP 1"/>
    <property type="match status" value="1"/>
</dbReference>
<reference evidence="2" key="1">
    <citation type="journal article" date="2019" name="Int. J. Syst. Evol. Microbiol.">
        <title>The Global Catalogue of Microorganisms (GCM) 10K type strain sequencing project: providing services to taxonomists for standard genome sequencing and annotation.</title>
        <authorList>
            <consortium name="The Broad Institute Genomics Platform"/>
            <consortium name="The Broad Institute Genome Sequencing Center for Infectious Disease"/>
            <person name="Wu L."/>
            <person name="Ma J."/>
        </authorList>
    </citation>
    <scope>NUCLEOTIDE SEQUENCE [LARGE SCALE GENOMIC DNA]</scope>
    <source>
        <strain evidence="2">KCTC 23707</strain>
    </source>
</reference>
<proteinExistence type="predicted"/>
<dbReference type="EC" id="2.4.-.-" evidence="1"/>
<protein>
    <submittedName>
        <fullName evidence="1">Glycosyltransferase</fullName>
        <ecNumber evidence="1">2.4.-.-</ecNumber>
    </submittedName>
</protein>
<name>A0ABW5DCA4_9HYPH</name>
<evidence type="ECO:0000313" key="1">
    <source>
        <dbReference type="EMBL" id="MFD2258260.1"/>
    </source>
</evidence>
<evidence type="ECO:0000313" key="2">
    <source>
        <dbReference type="Proteomes" id="UP001597373"/>
    </source>
</evidence>
<sequence length="423" mass="47470">MKSLYGYLRTVYWSMPKGLKDVVRDPARNIALRLGGVRVMADPQRDVSPGPTDLSLDQFRKNVLAHAQHFRGVFVQNVMIGWAADLFQRPQHLAIAMAKRGYLVIYQTVRWTKDAVSGFRQVYPGVWVTDHDVAAEIPGAVVTTCSTDFLDRDLLGHLDRKSCRVVYEYIDHIDPKISGSSSQVAVLLRRKEKAFSGGADVIVATASALYDEAVGAVGREHVILAPNGVNAAHYRRPFANESVSCEFEDFRRKHRAIVGYFGALAPWLWYDEINRLTAERPDLGFVFIGPDYHGGRDHLQIRPNVLCTGPVDYQLLPAYGRQFDVCLIPFEPGEIAHTTSPLKLFEYFALEKPVVATSAMTECVRFPEVYAGSDAEDLSRQIDRALQVKDEPSFRARLAELADENDWNQRAGAYEQIFTGMAD</sequence>
<keyword evidence="1" id="KW-0328">Glycosyltransferase</keyword>
<dbReference type="GO" id="GO:0016757">
    <property type="term" value="F:glycosyltransferase activity"/>
    <property type="evidence" value="ECO:0007669"/>
    <property type="project" value="UniProtKB-KW"/>
</dbReference>
<gene>
    <name evidence="1" type="ORF">ACFSMZ_00570</name>
</gene>
<accession>A0ABW5DCA4</accession>